<proteinExistence type="predicted"/>
<gene>
    <name evidence="1" type="ORF">Q9315_18620</name>
</gene>
<organism evidence="1 2">
    <name type="scientific">Shinella oryzae</name>
    <dbReference type="NCBI Taxonomy" id="2871820"/>
    <lineage>
        <taxon>Bacteria</taxon>
        <taxon>Pseudomonadati</taxon>
        <taxon>Pseudomonadota</taxon>
        <taxon>Alphaproteobacteria</taxon>
        <taxon>Hyphomicrobiales</taxon>
        <taxon>Rhizobiaceae</taxon>
        <taxon>Shinella</taxon>
    </lineage>
</organism>
<evidence type="ECO:0000313" key="2">
    <source>
        <dbReference type="Proteomes" id="UP001225788"/>
    </source>
</evidence>
<name>A0ABY9KCK9_9HYPH</name>
<dbReference type="EMBL" id="CP132315">
    <property type="protein sequence ID" value="WLS05883.1"/>
    <property type="molecule type" value="Genomic_DNA"/>
</dbReference>
<protein>
    <submittedName>
        <fullName evidence="1">Uncharacterized protein</fullName>
    </submittedName>
</protein>
<dbReference type="RefSeq" id="WP_306162278.1">
    <property type="nucleotide sequence ID" value="NZ_CP132315.1"/>
</dbReference>
<evidence type="ECO:0000313" key="1">
    <source>
        <dbReference type="EMBL" id="WLS05883.1"/>
    </source>
</evidence>
<geneLocation type="plasmid" evidence="1 2">
    <name>unnamed1</name>
</geneLocation>
<keyword evidence="2" id="KW-1185">Reference proteome</keyword>
<keyword evidence="1" id="KW-0614">Plasmid</keyword>
<accession>A0ABY9KCK9</accession>
<reference evidence="1 2" key="1">
    <citation type="submission" date="2023-08" db="EMBL/GenBank/DDBJ databases">
        <title>Pathogen: clinical or host-associated sample.</title>
        <authorList>
            <person name="Hergert J."/>
            <person name="Casey R."/>
            <person name="Wagner J."/>
            <person name="Young E.L."/>
            <person name="Oakeson K.F."/>
        </authorList>
    </citation>
    <scope>NUCLEOTIDE SEQUENCE [LARGE SCALE GENOMIC DNA]</scope>
    <source>
        <strain evidence="1 2">UPHL-collab-2</strain>
        <plasmid evidence="1 2">unnamed1</plasmid>
    </source>
</reference>
<dbReference type="Proteomes" id="UP001225788">
    <property type="component" value="Plasmid unnamed1"/>
</dbReference>
<sequence length="480" mass="53557">MSACDRHDPASGASRRDAMAGWAHRVDLAGYKRLLRAAGEKIPGLLKSIEDQSGPARKQIDAAVAADASICSDFRNQLRQDAYDIARPVRHALRYAKDFGIAVAAETADSASAEVEVVPLVVLSARLAGKMDEIGSSAGARDDRDLRNAREEHALAWLKQRPATALYGRVTGKSEMREWRDDQQSRFSARCLSFSDDAQEANMEREIGQQRILVGEVRWVRDEAEGGVLGLRDCRLFVHDAAKTELASIDDDSAGLMLRPLEFEEAFAGPGKGISVGDIDRVLYDAEFENRLDGFGNGYTSRQEDIYVLLRDGTAYRHEWNFAFTDLDAARSRVREPSRWFTWRKSWGSIKLKAEDGEEIDLSKARRLMSVPEGQRLDQTYYFLNVGMGGRRSDREYAFKADGQVVHRRGGFVAGNFGTHYITVVGKDDVTTSKYAFDGFTLLIDGPDGQERHLAAVFEGDDPARPEEIIIDGQVHWLKE</sequence>